<sequence length="120" mass="12887">MVGATATKYELTSEWVDGKRATVTVIGVGPALGVGADVTTARSCVAFNEPLEFIKPDLFNGRFISDQVGWAVLWAGYGSGVTQLGDAWSIAHGKIDFGWDASWSLTVGTSTVMDVKWEER</sequence>
<dbReference type="EMBL" id="CP073344">
    <property type="protein sequence ID" value="UTW02808.1"/>
    <property type="molecule type" value="Genomic_DNA"/>
</dbReference>
<accession>A0ABY5GTQ8</accession>
<dbReference type="Proteomes" id="UP001059950">
    <property type="component" value="Chromosome"/>
</dbReference>
<keyword evidence="2" id="KW-1185">Reference proteome</keyword>
<evidence type="ECO:0000313" key="2">
    <source>
        <dbReference type="Proteomes" id="UP001059950"/>
    </source>
</evidence>
<gene>
    <name evidence="1" type="ORF">KDX31_15890</name>
</gene>
<protein>
    <submittedName>
        <fullName evidence="1">Uncharacterized protein</fullName>
    </submittedName>
</protein>
<organism evidence="1 2">
    <name type="scientific">Amphritea atlantica</name>
    <dbReference type="NCBI Taxonomy" id="355243"/>
    <lineage>
        <taxon>Bacteria</taxon>
        <taxon>Pseudomonadati</taxon>
        <taxon>Pseudomonadota</taxon>
        <taxon>Gammaproteobacteria</taxon>
        <taxon>Oceanospirillales</taxon>
        <taxon>Oceanospirillaceae</taxon>
        <taxon>Amphritea</taxon>
    </lineage>
</organism>
<reference evidence="1" key="1">
    <citation type="submission" date="2021-04" db="EMBL/GenBank/DDBJ databases">
        <title>Oceanospirillales bacteria with DddD are important DMSP degraders in coastal seawater.</title>
        <authorList>
            <person name="Liu J."/>
        </authorList>
    </citation>
    <scope>NUCLEOTIDE SEQUENCE</scope>
    <source>
        <strain evidence="1">GY6</strain>
    </source>
</reference>
<name>A0ABY5GTQ8_9GAMM</name>
<proteinExistence type="predicted"/>
<evidence type="ECO:0000313" key="1">
    <source>
        <dbReference type="EMBL" id="UTW02808.1"/>
    </source>
</evidence>